<evidence type="ECO:0000256" key="5">
    <source>
        <dbReference type="ARBA" id="ARBA00022475"/>
    </source>
</evidence>
<evidence type="ECO:0000256" key="10">
    <source>
        <dbReference type="ARBA" id="ARBA00023136"/>
    </source>
</evidence>
<dbReference type="Pfam" id="PF00448">
    <property type="entry name" value="SRP54"/>
    <property type="match status" value="1"/>
</dbReference>
<dbReference type="InterPro" id="IPR003593">
    <property type="entry name" value="AAA+_ATPase"/>
</dbReference>
<evidence type="ECO:0000256" key="11">
    <source>
        <dbReference type="ARBA" id="ARBA00023225"/>
    </source>
</evidence>
<proteinExistence type="inferred from homology"/>
<feature type="domain" description="AAA+ ATPase" evidence="15">
    <location>
        <begin position="369"/>
        <end position="559"/>
    </location>
</feature>
<keyword evidence="4" id="KW-0813">Transport</keyword>
<feature type="region of interest" description="Disordered" evidence="14">
    <location>
        <begin position="584"/>
        <end position="620"/>
    </location>
</feature>
<reference evidence="17 18" key="1">
    <citation type="journal article" date="2014" name="FEMS Microbiol. Ecol.">
        <title>Sphaerotilus natans encrusted with nanoball-shaped Fe(III) oxide minerals formed by nitrate-reducing mixotrophic Fe(II) oxidation.</title>
        <authorList>
            <person name="Park S."/>
            <person name="Kim D.H."/>
            <person name="Lee J.H."/>
            <person name="Hur H.G."/>
        </authorList>
    </citation>
    <scope>NUCLEOTIDE SEQUENCE [LARGE SCALE GENOMIC DNA]</scope>
    <source>
        <strain evidence="17 18">DSM 6575</strain>
    </source>
</reference>
<dbReference type="InterPro" id="IPR047040">
    <property type="entry name" value="FlhF__GTPase_dom"/>
</dbReference>
<dbReference type="AlphaFoldDB" id="A0A059KKD7"/>
<dbReference type="PANTHER" id="PTHR43134:SF3">
    <property type="entry name" value="FLAGELLAR BIOSYNTHESIS PROTEIN FLHF"/>
    <property type="match status" value="1"/>
</dbReference>
<gene>
    <name evidence="17" type="ORF">X805_25740</name>
</gene>
<dbReference type="GO" id="GO:0003924">
    <property type="term" value="F:GTPase activity"/>
    <property type="evidence" value="ECO:0007669"/>
    <property type="project" value="UniProtKB-UniRule"/>
</dbReference>
<keyword evidence="10" id="KW-0472">Membrane</keyword>
<dbReference type="GO" id="GO:0006614">
    <property type="term" value="P:SRP-dependent cotranslational protein targeting to membrane"/>
    <property type="evidence" value="ECO:0007669"/>
    <property type="project" value="UniProtKB-UniRule"/>
</dbReference>
<dbReference type="CDD" id="cd17873">
    <property type="entry name" value="FlhF"/>
    <property type="match status" value="1"/>
</dbReference>
<evidence type="ECO:0000256" key="2">
    <source>
        <dbReference type="ARBA" id="ARBA00008531"/>
    </source>
</evidence>
<dbReference type="Gene3D" id="3.40.50.300">
    <property type="entry name" value="P-loop containing nucleotide triphosphate hydrolases"/>
    <property type="match status" value="1"/>
</dbReference>
<keyword evidence="7" id="KW-1005">Bacterial flagellum biogenesis</keyword>
<dbReference type="PANTHER" id="PTHR43134">
    <property type="entry name" value="SIGNAL RECOGNITION PARTICLE RECEPTOR SUBUNIT ALPHA"/>
    <property type="match status" value="1"/>
</dbReference>
<keyword evidence="18" id="KW-1185">Reference proteome</keyword>
<evidence type="ECO:0000256" key="9">
    <source>
        <dbReference type="ARBA" id="ARBA00023134"/>
    </source>
</evidence>
<dbReference type="eggNOG" id="COG1419">
    <property type="taxonomic scope" value="Bacteria"/>
</dbReference>
<dbReference type="EMBL" id="AZRA01000066">
    <property type="protein sequence ID" value="KDB51845.1"/>
    <property type="molecule type" value="Genomic_DNA"/>
</dbReference>
<evidence type="ECO:0000256" key="8">
    <source>
        <dbReference type="ARBA" id="ARBA00022927"/>
    </source>
</evidence>
<dbReference type="InterPro" id="IPR027417">
    <property type="entry name" value="P-loop_NTPase"/>
</dbReference>
<keyword evidence="5" id="KW-1003">Cell membrane</keyword>
<evidence type="ECO:0000256" key="3">
    <source>
        <dbReference type="ARBA" id="ARBA00014919"/>
    </source>
</evidence>
<dbReference type="GO" id="GO:0005047">
    <property type="term" value="F:signal recognition particle binding"/>
    <property type="evidence" value="ECO:0007669"/>
    <property type="project" value="TreeGrafter"/>
</dbReference>
<evidence type="ECO:0000256" key="7">
    <source>
        <dbReference type="ARBA" id="ARBA00022795"/>
    </source>
</evidence>
<evidence type="ECO:0000256" key="6">
    <source>
        <dbReference type="ARBA" id="ARBA00022741"/>
    </source>
</evidence>
<evidence type="ECO:0000313" key="17">
    <source>
        <dbReference type="EMBL" id="KDB51845.1"/>
    </source>
</evidence>
<comment type="function">
    <text evidence="12">Necessary for flagellar biosynthesis. May be involved in translocation of the flagellum.</text>
</comment>
<dbReference type="SMART" id="SM00382">
    <property type="entry name" value="AAA"/>
    <property type="match status" value="1"/>
</dbReference>
<dbReference type="InterPro" id="IPR000897">
    <property type="entry name" value="SRP54_GTPase_dom"/>
</dbReference>
<evidence type="ECO:0000256" key="13">
    <source>
        <dbReference type="NCBIfam" id="TIGR03499"/>
    </source>
</evidence>
<evidence type="ECO:0000256" key="4">
    <source>
        <dbReference type="ARBA" id="ARBA00022448"/>
    </source>
</evidence>
<dbReference type="GO" id="GO:0015031">
    <property type="term" value="P:protein transport"/>
    <property type="evidence" value="ECO:0007669"/>
    <property type="project" value="UniProtKB-KW"/>
</dbReference>
<dbReference type="PATRIC" id="fig|1286631.3.peg.2521"/>
<feature type="compositionally biased region" description="Low complexity" evidence="14">
    <location>
        <begin position="132"/>
        <end position="153"/>
    </location>
</feature>
<name>A0A059KKD7_9BURK</name>
<dbReference type="GO" id="GO:0005886">
    <property type="term" value="C:plasma membrane"/>
    <property type="evidence" value="ECO:0007669"/>
    <property type="project" value="UniProtKB-SubCell"/>
</dbReference>
<comment type="similarity">
    <text evidence="2">Belongs to the GTP-binding SRP family.</text>
</comment>
<comment type="subcellular location">
    <subcellularLocation>
        <location evidence="1">Cell membrane</location>
        <topology evidence="1">Peripheral membrane protein</topology>
        <orientation evidence="1">Cytoplasmic side</orientation>
    </subcellularLocation>
</comment>
<evidence type="ECO:0000256" key="14">
    <source>
        <dbReference type="SAM" id="MobiDB-lite"/>
    </source>
</evidence>
<keyword evidence="9" id="KW-0342">GTP-binding</keyword>
<evidence type="ECO:0000256" key="12">
    <source>
        <dbReference type="ARBA" id="ARBA00025337"/>
    </source>
</evidence>
<keyword evidence="8" id="KW-0653">Protein transport</keyword>
<keyword evidence="6" id="KW-0547">Nucleotide-binding</keyword>
<comment type="caution">
    <text evidence="17">The sequence shown here is derived from an EMBL/GenBank/DDBJ whole genome shotgun (WGS) entry which is preliminary data.</text>
</comment>
<dbReference type="SMART" id="SM00962">
    <property type="entry name" value="SRP54"/>
    <property type="match status" value="1"/>
</dbReference>
<dbReference type="GO" id="GO:0044781">
    <property type="term" value="P:bacterial-type flagellum organization"/>
    <property type="evidence" value="ECO:0007669"/>
    <property type="project" value="UniProtKB-UniRule"/>
</dbReference>
<dbReference type="NCBIfam" id="TIGR03499">
    <property type="entry name" value="FlhF"/>
    <property type="match status" value="1"/>
</dbReference>
<feature type="region of interest" description="Disordered" evidence="14">
    <location>
        <begin position="116"/>
        <end position="230"/>
    </location>
</feature>
<feature type="compositionally biased region" description="Low complexity" evidence="14">
    <location>
        <begin position="204"/>
        <end position="213"/>
    </location>
</feature>
<dbReference type="FunFam" id="3.40.50.300:FF:000695">
    <property type="entry name" value="Flagellar biosynthesis regulator FlhF"/>
    <property type="match status" value="1"/>
</dbReference>
<dbReference type="InterPro" id="IPR020006">
    <property type="entry name" value="FlhF"/>
</dbReference>
<protein>
    <recommendedName>
        <fullName evidence="3 13">Flagellar biosynthesis protein FlhF</fullName>
    </recommendedName>
</protein>
<feature type="compositionally biased region" description="Basic and acidic residues" evidence="14">
    <location>
        <begin position="116"/>
        <end position="126"/>
    </location>
</feature>
<dbReference type="Proteomes" id="UP000026714">
    <property type="component" value="Unassembled WGS sequence"/>
</dbReference>
<accession>A0A059KKD7</accession>
<organism evidence="17 18">
    <name type="scientific">Sphaerotilus natans subsp. natans DSM 6575</name>
    <dbReference type="NCBI Taxonomy" id="1286631"/>
    <lineage>
        <taxon>Bacteria</taxon>
        <taxon>Pseudomonadati</taxon>
        <taxon>Pseudomonadota</taxon>
        <taxon>Betaproteobacteria</taxon>
        <taxon>Burkholderiales</taxon>
        <taxon>Sphaerotilaceae</taxon>
        <taxon>Sphaerotilus</taxon>
    </lineage>
</organism>
<feature type="domain" description="SRP54-type proteins GTP-binding" evidence="16">
    <location>
        <begin position="370"/>
        <end position="560"/>
    </location>
</feature>
<evidence type="ECO:0000256" key="1">
    <source>
        <dbReference type="ARBA" id="ARBA00004413"/>
    </source>
</evidence>
<dbReference type="RefSeq" id="WP_076458632.1">
    <property type="nucleotide sequence ID" value="NZ_AZRA01000066.1"/>
</dbReference>
<evidence type="ECO:0000313" key="18">
    <source>
        <dbReference type="Proteomes" id="UP000026714"/>
    </source>
</evidence>
<sequence length="620" mass="66150">MNVKRFFGRNSREAMQKVRQAFGDNAVVLSTKPSSSGIEIVAMPAESIDAIERFESGPAVQADERFEDDLHEAEPMLDNFDAGSTDASAQVQEDVGTLAMSTLSFQDYVRERMLKKRQAEMKSRGDGDDDLAAPASSASGAVAQAQAASVGQPRPMPAPARASESRREAGAGGARSGETTMPGMSQPPATYADWMRQQERDEAAAAAAAAAAATSEDRSYPPVMSLHDDEQLSTSDADLYDSTLMPSLDVPAHSAPMNPAPVRAAAGPRGIDPADSILPSSMEMLNEIRAMKGMIEERFNTMAFMDRLNNSPRHAQLTTRLLDAGFSPGLIRKLCDSLSEDVTDEMVWAADVLQRNVLTGENEPDIEDQGGVYAMIGSTGVGKTTSTAKLATSFATRHGAANLGLITLDAYRVGAHEQLRAYGRILGVPVHTAHDRAALEDLLDLLSGKKMVLIDTAGLAQRDARTRDLLDMLSHRSIKRLLVVNAAQQGETIEDVLNAYSANQARGIILSKLDEAVKLGPALDALIRQHLKVVAISNGQRVPEDWHRLSAQALVNRALRSGGPQAWRLNTGDVNLIFSRPASAATEPAPAVKPVAPAAANASVPPARRQPSAAARDLGA</sequence>
<dbReference type="STRING" id="34103.SAMN05421778_10339"/>
<evidence type="ECO:0000259" key="16">
    <source>
        <dbReference type="SMART" id="SM00962"/>
    </source>
</evidence>
<evidence type="ECO:0000259" key="15">
    <source>
        <dbReference type="SMART" id="SM00382"/>
    </source>
</evidence>
<keyword evidence="11" id="KW-1006">Bacterial flagellum protein export</keyword>
<dbReference type="SUPFAM" id="SSF52540">
    <property type="entry name" value="P-loop containing nucleoside triphosphate hydrolases"/>
    <property type="match status" value="1"/>
</dbReference>
<dbReference type="GO" id="GO:0005525">
    <property type="term" value="F:GTP binding"/>
    <property type="evidence" value="ECO:0007669"/>
    <property type="project" value="UniProtKB-UniRule"/>
</dbReference>